<evidence type="ECO:0000256" key="1">
    <source>
        <dbReference type="ARBA" id="ARBA00023015"/>
    </source>
</evidence>
<protein>
    <recommendedName>
        <fullName evidence="4">HTH araC/xylS-type domain-containing protein</fullName>
    </recommendedName>
</protein>
<dbReference type="Gene3D" id="1.10.10.60">
    <property type="entry name" value="Homeodomain-like"/>
    <property type="match status" value="2"/>
</dbReference>
<keyword evidence="3" id="KW-0804">Transcription</keyword>
<dbReference type="PROSITE" id="PS01124">
    <property type="entry name" value="HTH_ARAC_FAMILY_2"/>
    <property type="match status" value="1"/>
</dbReference>
<reference evidence="5 6" key="1">
    <citation type="journal article" date="2012" name="Int. J. Syst. Evol. Microbiol.">
        <title>Vibrio caribbeanicus sp. nov., isolated from the marine sponge Scleritoderma cyanea.</title>
        <authorList>
            <person name="Hoffmann M."/>
            <person name="Monday S.R."/>
            <person name="Allard M.W."/>
            <person name="Strain E.A."/>
            <person name="Whittaker P."/>
            <person name="Naum M."/>
            <person name="McCarthy P.J."/>
            <person name="Lopez J.V."/>
            <person name="Fischer M."/>
            <person name="Brown E.W."/>
        </authorList>
    </citation>
    <scope>NUCLEOTIDE SEQUENCE [LARGE SCALE GENOMIC DNA]</scope>
    <source>
        <strain evidence="5 6">ATCC BAA-2122</strain>
    </source>
</reference>
<dbReference type="InterPro" id="IPR018062">
    <property type="entry name" value="HTH_AraC-typ_CS"/>
</dbReference>
<dbReference type="InterPro" id="IPR020449">
    <property type="entry name" value="Tscrpt_reg_AraC-type_HTH"/>
</dbReference>
<evidence type="ECO:0000256" key="3">
    <source>
        <dbReference type="ARBA" id="ARBA00023163"/>
    </source>
</evidence>
<comment type="caution">
    <text evidence="5">The sequence shown here is derived from an EMBL/GenBank/DDBJ whole genome shotgun (WGS) entry which is preliminary data.</text>
</comment>
<evidence type="ECO:0000313" key="5">
    <source>
        <dbReference type="EMBL" id="EFP98024.1"/>
    </source>
</evidence>
<keyword evidence="1" id="KW-0805">Transcription regulation</keyword>
<dbReference type="GO" id="GO:0003700">
    <property type="term" value="F:DNA-binding transcription factor activity"/>
    <property type="evidence" value="ECO:0007669"/>
    <property type="project" value="InterPro"/>
</dbReference>
<keyword evidence="6" id="KW-1185">Reference proteome</keyword>
<dbReference type="Pfam" id="PF06445">
    <property type="entry name" value="GyrI-like"/>
    <property type="match status" value="1"/>
</dbReference>
<sequence length="312" mass="35492">MKQSLARDKSQISFDRISKVLAFIHNNLDSSLSLNDIAKQSCWSRWQLQRVFQSQTGMSVANYTRELKLSVGAEWLLDTNKRVIDIAIEFGFSSEISFSRAFKQKFGISPSTYRKRAQRIGLKKPIEVSRLSYNGLGSSVFLEVRVDTKEEFILKGVRGEINGLFSSSPNFSQIVPKLWQQLELEARDFPRPKGSLLGIIDVTKSDFDGSSLDYWAGIRVPEEAALPELPSLYSNKFEVLSVPKQTYAVVKHRGPVLNLPKTIEWFILSWLPNSGYRGIDGYELEIYPESYQPASANAEMEYWLPIEKISDT</sequence>
<dbReference type="InterPro" id="IPR010499">
    <property type="entry name" value="AraC_E-bd"/>
</dbReference>
<dbReference type="SMART" id="SM00342">
    <property type="entry name" value="HTH_ARAC"/>
    <property type="match status" value="1"/>
</dbReference>
<dbReference type="AlphaFoldDB" id="E3BG00"/>
<dbReference type="EMBL" id="AEIU01000026">
    <property type="protein sequence ID" value="EFP98024.1"/>
    <property type="molecule type" value="Genomic_DNA"/>
</dbReference>
<evidence type="ECO:0000259" key="4">
    <source>
        <dbReference type="PROSITE" id="PS01124"/>
    </source>
</evidence>
<dbReference type="SUPFAM" id="SSF46689">
    <property type="entry name" value="Homeodomain-like"/>
    <property type="match status" value="2"/>
</dbReference>
<dbReference type="SUPFAM" id="SSF55136">
    <property type="entry name" value="Probable bacterial effector-binding domain"/>
    <property type="match status" value="1"/>
</dbReference>
<dbReference type="eggNOG" id="COG3708">
    <property type="taxonomic scope" value="Bacteria"/>
</dbReference>
<accession>E3BG00</accession>
<evidence type="ECO:0000313" key="6">
    <source>
        <dbReference type="Proteomes" id="UP000002943"/>
    </source>
</evidence>
<dbReference type="InterPro" id="IPR009057">
    <property type="entry name" value="Homeodomain-like_sf"/>
</dbReference>
<organism evidence="5 6">
    <name type="scientific">Vibrio caribbeanicus ATCC BAA-2122</name>
    <dbReference type="NCBI Taxonomy" id="796620"/>
    <lineage>
        <taxon>Bacteria</taxon>
        <taxon>Pseudomonadati</taxon>
        <taxon>Pseudomonadota</taxon>
        <taxon>Gammaproteobacteria</taxon>
        <taxon>Vibrionales</taxon>
        <taxon>Vibrionaceae</taxon>
        <taxon>Vibrio</taxon>
    </lineage>
</organism>
<dbReference type="Pfam" id="PF12833">
    <property type="entry name" value="HTH_18"/>
    <property type="match status" value="1"/>
</dbReference>
<dbReference type="eggNOG" id="COG2207">
    <property type="taxonomic scope" value="Bacteria"/>
</dbReference>
<dbReference type="PANTHER" id="PTHR47504">
    <property type="entry name" value="RIGHT ORIGIN-BINDING PROTEIN"/>
    <property type="match status" value="1"/>
</dbReference>
<dbReference type="SMART" id="SM00871">
    <property type="entry name" value="AraC_E_bind"/>
    <property type="match status" value="1"/>
</dbReference>
<dbReference type="Proteomes" id="UP000002943">
    <property type="component" value="Unassembled WGS sequence"/>
</dbReference>
<evidence type="ECO:0000256" key="2">
    <source>
        <dbReference type="ARBA" id="ARBA00023125"/>
    </source>
</evidence>
<dbReference type="InterPro" id="IPR011256">
    <property type="entry name" value="Reg_factor_effector_dom_sf"/>
</dbReference>
<gene>
    <name evidence="5" type="ORF">VIBC2010_06519</name>
</gene>
<dbReference type="OrthoDB" id="282744at2"/>
<dbReference type="GO" id="GO:0043565">
    <property type="term" value="F:sequence-specific DNA binding"/>
    <property type="evidence" value="ECO:0007669"/>
    <property type="project" value="InterPro"/>
</dbReference>
<keyword evidence="2" id="KW-0238">DNA-binding</keyword>
<dbReference type="STRING" id="796620.VIBC2010_06519"/>
<dbReference type="InterPro" id="IPR018060">
    <property type="entry name" value="HTH_AraC"/>
</dbReference>
<dbReference type="RefSeq" id="WP_009599852.1">
    <property type="nucleotide sequence ID" value="NZ_AEIU01000026.1"/>
</dbReference>
<dbReference type="InterPro" id="IPR029442">
    <property type="entry name" value="GyrI-like"/>
</dbReference>
<dbReference type="InterPro" id="IPR050959">
    <property type="entry name" value="MarA-like"/>
</dbReference>
<dbReference type="PANTHER" id="PTHR47504:SF5">
    <property type="entry name" value="RIGHT ORIGIN-BINDING PROTEIN"/>
    <property type="match status" value="1"/>
</dbReference>
<proteinExistence type="predicted"/>
<name>E3BG00_9VIBR</name>
<dbReference type="PROSITE" id="PS00041">
    <property type="entry name" value="HTH_ARAC_FAMILY_1"/>
    <property type="match status" value="1"/>
</dbReference>
<feature type="domain" description="HTH araC/xylS-type" evidence="4">
    <location>
        <begin position="18"/>
        <end position="116"/>
    </location>
</feature>
<dbReference type="PRINTS" id="PR00032">
    <property type="entry name" value="HTHARAC"/>
</dbReference>
<dbReference type="Gene3D" id="3.20.80.10">
    <property type="entry name" value="Regulatory factor, effector binding domain"/>
    <property type="match status" value="1"/>
</dbReference>